<accession>A0A2T5HPD2</accession>
<keyword evidence="3" id="KW-1185">Reference proteome</keyword>
<organism evidence="2 3">
    <name type="scientific">Celeribacter persicus</name>
    <dbReference type="NCBI Taxonomy" id="1651082"/>
    <lineage>
        <taxon>Bacteria</taxon>
        <taxon>Pseudomonadati</taxon>
        <taxon>Pseudomonadota</taxon>
        <taxon>Alphaproteobacteria</taxon>
        <taxon>Rhodobacterales</taxon>
        <taxon>Roseobacteraceae</taxon>
        <taxon>Celeribacter</taxon>
    </lineage>
</organism>
<feature type="transmembrane region" description="Helical" evidence="1">
    <location>
        <begin position="34"/>
        <end position="51"/>
    </location>
</feature>
<reference evidence="2 3" key="1">
    <citation type="submission" date="2018-04" db="EMBL/GenBank/DDBJ databases">
        <title>Genomic Encyclopedia of Archaeal and Bacterial Type Strains, Phase II (KMG-II): from individual species to whole genera.</title>
        <authorList>
            <person name="Goeker M."/>
        </authorList>
    </citation>
    <scope>NUCLEOTIDE SEQUENCE [LARGE SCALE GENOMIC DNA]</scope>
    <source>
        <strain evidence="2 3">DSM 100434</strain>
    </source>
</reference>
<gene>
    <name evidence="2" type="ORF">C8N42_105127</name>
</gene>
<dbReference type="RefSeq" id="WP_107816131.1">
    <property type="nucleotide sequence ID" value="NZ_QAOH01000005.1"/>
</dbReference>
<sequence length="78" mass="8223">MVTDFLLVLGAALCVLAVPNAVSAYSEARAPRFATGMVIVGGSMFVAALVLHPEGYAIADIPAALLRVMAQIRLFFEN</sequence>
<name>A0A2T5HPD2_9RHOB</name>
<proteinExistence type="predicted"/>
<dbReference type="Proteomes" id="UP000244077">
    <property type="component" value="Unassembled WGS sequence"/>
</dbReference>
<dbReference type="OrthoDB" id="7875801at2"/>
<keyword evidence="1" id="KW-1133">Transmembrane helix</keyword>
<comment type="caution">
    <text evidence="2">The sequence shown here is derived from an EMBL/GenBank/DDBJ whole genome shotgun (WGS) entry which is preliminary data.</text>
</comment>
<keyword evidence="1" id="KW-0812">Transmembrane</keyword>
<dbReference type="EMBL" id="QAOH01000005">
    <property type="protein sequence ID" value="PTQ73426.1"/>
    <property type="molecule type" value="Genomic_DNA"/>
</dbReference>
<evidence type="ECO:0000256" key="1">
    <source>
        <dbReference type="SAM" id="Phobius"/>
    </source>
</evidence>
<protein>
    <recommendedName>
        <fullName evidence="4">50S ribosomal protein L35</fullName>
    </recommendedName>
</protein>
<evidence type="ECO:0000313" key="2">
    <source>
        <dbReference type="EMBL" id="PTQ73426.1"/>
    </source>
</evidence>
<evidence type="ECO:0000313" key="3">
    <source>
        <dbReference type="Proteomes" id="UP000244077"/>
    </source>
</evidence>
<dbReference type="AlphaFoldDB" id="A0A2T5HPD2"/>
<evidence type="ECO:0008006" key="4">
    <source>
        <dbReference type="Google" id="ProtNLM"/>
    </source>
</evidence>
<keyword evidence="1" id="KW-0472">Membrane</keyword>